<dbReference type="PANTHER" id="PTHR11058:SF9">
    <property type="entry name" value="NADH-UBIQUINONE OXIDOREDUCTASE CHAIN 3"/>
    <property type="match status" value="1"/>
</dbReference>
<protein>
    <recommendedName>
        <fullName evidence="3 9">NADH-ubiquinone oxidoreductase chain 3</fullName>
        <ecNumber evidence="9">7.1.1.2</ecNumber>
    </recommendedName>
</protein>
<organism evidence="10">
    <name type="scientific">Oesophagostomum quadrispinulatum</name>
    <name type="common">Pig nodule worm</name>
    <dbReference type="NCBI Taxonomy" id="61181"/>
    <lineage>
        <taxon>Eukaryota</taxon>
        <taxon>Metazoa</taxon>
        <taxon>Ecdysozoa</taxon>
        <taxon>Nematoda</taxon>
        <taxon>Chromadorea</taxon>
        <taxon>Rhabditida</taxon>
        <taxon>Rhabditina</taxon>
        <taxon>Rhabditomorpha</taxon>
        <taxon>Strongyloidea</taxon>
        <taxon>Strongylidae</taxon>
        <taxon>Oesophagostomum</taxon>
    </lineage>
</organism>
<evidence type="ECO:0000256" key="2">
    <source>
        <dbReference type="ARBA" id="ARBA00008472"/>
    </source>
</evidence>
<accession>D6C6Y2</accession>
<gene>
    <name evidence="10" type="primary">nad3</name>
</gene>
<dbReference type="EMBL" id="FM161883">
    <property type="protein sequence ID" value="CAQ56173.1"/>
    <property type="molecule type" value="Genomic_DNA"/>
</dbReference>
<keyword evidence="9" id="KW-0249">Electron transport</keyword>
<comment type="catalytic activity">
    <reaction evidence="8 9">
        <text>a ubiquinone + NADH + 5 H(+)(in) = a ubiquinol + NAD(+) + 4 H(+)(out)</text>
        <dbReference type="Rhea" id="RHEA:29091"/>
        <dbReference type="Rhea" id="RHEA-COMP:9565"/>
        <dbReference type="Rhea" id="RHEA-COMP:9566"/>
        <dbReference type="ChEBI" id="CHEBI:15378"/>
        <dbReference type="ChEBI" id="CHEBI:16389"/>
        <dbReference type="ChEBI" id="CHEBI:17976"/>
        <dbReference type="ChEBI" id="CHEBI:57540"/>
        <dbReference type="ChEBI" id="CHEBI:57945"/>
        <dbReference type="EC" id="7.1.1.2"/>
    </reaction>
</comment>
<feature type="transmembrane region" description="Helical" evidence="9">
    <location>
        <begin position="54"/>
        <end position="77"/>
    </location>
</feature>
<dbReference type="InterPro" id="IPR038430">
    <property type="entry name" value="NDAH_ubi_oxred_su3_sf"/>
</dbReference>
<keyword evidence="9" id="KW-0520">NAD</keyword>
<keyword evidence="7 9" id="KW-0472">Membrane</keyword>
<keyword evidence="5 9" id="KW-0812">Transmembrane</keyword>
<geneLocation type="mitochondrion" evidence="10"/>
<sequence length="111" mass="12908">MFNLLFVVLFTLFLLLALYGANFAMSIKKIDLLKVNAFESGFISVGKIQNSFSIHFFIMMLMFVIFDLEIVMFLGLLISDVSSIVSFILLMLFIFGGFYMEWWYGKLIWVI</sequence>
<keyword evidence="6 9" id="KW-1133">Transmembrane helix</keyword>
<keyword evidence="9" id="KW-0679">Respiratory chain</keyword>
<evidence type="ECO:0000256" key="3">
    <source>
        <dbReference type="ARBA" id="ARBA00021007"/>
    </source>
</evidence>
<dbReference type="Gene3D" id="1.20.58.1610">
    <property type="entry name" value="NADH:ubiquinone/plastoquinone oxidoreductase, chain 3"/>
    <property type="match status" value="1"/>
</dbReference>
<evidence type="ECO:0000256" key="6">
    <source>
        <dbReference type="ARBA" id="ARBA00022989"/>
    </source>
</evidence>
<evidence type="ECO:0000256" key="5">
    <source>
        <dbReference type="ARBA" id="ARBA00022692"/>
    </source>
</evidence>
<keyword evidence="9 10" id="KW-0496">Mitochondrion</keyword>
<dbReference type="Pfam" id="PF00507">
    <property type="entry name" value="Oxidored_q4"/>
    <property type="match status" value="1"/>
</dbReference>
<evidence type="ECO:0000256" key="9">
    <source>
        <dbReference type="RuleBase" id="RU003640"/>
    </source>
</evidence>
<evidence type="ECO:0000256" key="4">
    <source>
        <dbReference type="ARBA" id="ARBA00022448"/>
    </source>
</evidence>
<feature type="transmembrane region" description="Helical" evidence="9">
    <location>
        <begin position="84"/>
        <end position="104"/>
    </location>
</feature>
<dbReference type="GO" id="GO:0030964">
    <property type="term" value="C:NADH dehydrogenase complex"/>
    <property type="evidence" value="ECO:0007669"/>
    <property type="project" value="TreeGrafter"/>
</dbReference>
<dbReference type="AlphaFoldDB" id="D6C6Y2"/>
<dbReference type="EC" id="7.1.1.2" evidence="9"/>
<dbReference type="GO" id="GO:0008137">
    <property type="term" value="F:NADH dehydrogenase (ubiquinone) activity"/>
    <property type="evidence" value="ECO:0007669"/>
    <property type="project" value="UniProtKB-UniRule"/>
</dbReference>
<keyword evidence="9" id="KW-1278">Translocase</keyword>
<comment type="similarity">
    <text evidence="2 9">Belongs to the complex I subunit 3 family.</text>
</comment>
<keyword evidence="4 9" id="KW-0813">Transport</keyword>
<evidence type="ECO:0000256" key="1">
    <source>
        <dbReference type="ARBA" id="ARBA00004370"/>
    </source>
</evidence>
<dbReference type="GO" id="GO:0031966">
    <property type="term" value="C:mitochondrial membrane"/>
    <property type="evidence" value="ECO:0007669"/>
    <property type="project" value="UniProtKB-SubCell"/>
</dbReference>
<reference evidence="10" key="1">
    <citation type="journal article" date="2012" name="Exp. Parasitol.">
        <title>Oesophagostomum dentatum and Oesophagostomum quadrispinulatum: characterization of the complete mitochondrial genome sequences of the two pig nodule worms.</title>
        <authorList>
            <person name="Lin R.Q."/>
            <person name="Liu G.H."/>
            <person name="Hu M."/>
            <person name="Song H.Q."/>
            <person name="Wu X.Y."/>
            <person name="Li M.W."/>
            <person name="Zhang Y."/>
            <person name="Zou F.C."/>
            <person name="Zhu X.Q."/>
        </authorList>
    </citation>
    <scope>NUCLEOTIDE SEQUENCE</scope>
</reference>
<name>D6C6Y2_OESQU</name>
<keyword evidence="9" id="KW-0830">Ubiquinone</keyword>
<evidence type="ECO:0000256" key="7">
    <source>
        <dbReference type="ARBA" id="ARBA00023136"/>
    </source>
</evidence>
<comment type="subcellular location">
    <subcellularLocation>
        <location evidence="1">Membrane</location>
    </subcellularLocation>
    <subcellularLocation>
        <location evidence="9">Mitochondrion membrane</location>
        <topology evidence="9">Multi-pass membrane protein</topology>
    </subcellularLocation>
</comment>
<evidence type="ECO:0000313" key="10">
    <source>
        <dbReference type="EMBL" id="CAQ56173.1"/>
    </source>
</evidence>
<proteinExistence type="inferred from homology"/>
<comment type="function">
    <text evidence="9">Core subunit of the mitochondrial membrane respiratory chain NADH dehydrogenase (Complex I) which catalyzes electron transfer from NADH through the respiratory chain, using ubiquinone as an electron acceptor. Essential for the catalytic activity of complex I.</text>
</comment>
<dbReference type="PANTHER" id="PTHR11058">
    <property type="entry name" value="NADH-UBIQUINONE OXIDOREDUCTASE CHAIN 3"/>
    <property type="match status" value="1"/>
</dbReference>
<dbReference type="InterPro" id="IPR000440">
    <property type="entry name" value="NADH_UbQ/plastoQ_OxRdtase_su3"/>
</dbReference>
<evidence type="ECO:0000256" key="8">
    <source>
        <dbReference type="ARBA" id="ARBA00049551"/>
    </source>
</evidence>